<dbReference type="InterPro" id="IPR001123">
    <property type="entry name" value="LeuE-type"/>
</dbReference>
<accession>A0A150R9D7</accession>
<evidence type="ECO:0000256" key="1">
    <source>
        <dbReference type="ARBA" id="ARBA00004651"/>
    </source>
</evidence>
<dbReference type="PANTHER" id="PTHR30086:SF20">
    <property type="entry name" value="ARGININE EXPORTER PROTEIN ARGO-RELATED"/>
    <property type="match status" value="1"/>
</dbReference>
<evidence type="ECO:0000313" key="8">
    <source>
        <dbReference type="Proteomes" id="UP000075635"/>
    </source>
</evidence>
<organism evidence="7 8">
    <name type="scientific">Sorangium cellulosum</name>
    <name type="common">Polyangium cellulosum</name>
    <dbReference type="NCBI Taxonomy" id="56"/>
    <lineage>
        <taxon>Bacteria</taxon>
        <taxon>Pseudomonadati</taxon>
        <taxon>Myxococcota</taxon>
        <taxon>Polyangia</taxon>
        <taxon>Polyangiales</taxon>
        <taxon>Polyangiaceae</taxon>
        <taxon>Sorangium</taxon>
    </lineage>
</organism>
<feature type="transmembrane region" description="Helical" evidence="6">
    <location>
        <begin position="140"/>
        <end position="165"/>
    </location>
</feature>
<comment type="caution">
    <text evidence="7">The sequence shown here is derived from an EMBL/GenBank/DDBJ whole genome shotgun (WGS) entry which is preliminary data.</text>
</comment>
<dbReference type="PANTHER" id="PTHR30086">
    <property type="entry name" value="ARGININE EXPORTER PROTEIN ARGO"/>
    <property type="match status" value="1"/>
</dbReference>
<feature type="transmembrane region" description="Helical" evidence="6">
    <location>
        <begin position="75"/>
        <end position="94"/>
    </location>
</feature>
<feature type="transmembrane region" description="Helical" evidence="6">
    <location>
        <begin position="41"/>
        <end position="63"/>
    </location>
</feature>
<dbReference type="GO" id="GO:0033228">
    <property type="term" value="P:cysteine export across plasma membrane"/>
    <property type="evidence" value="ECO:0007669"/>
    <property type="project" value="TreeGrafter"/>
</dbReference>
<keyword evidence="3 6" id="KW-0812">Transmembrane</keyword>
<name>A0A150R9D7_SORCE</name>
<dbReference type="Proteomes" id="UP000075635">
    <property type="component" value="Unassembled WGS sequence"/>
</dbReference>
<protein>
    <recommendedName>
        <fullName evidence="9">Lysine transporter LysE</fullName>
    </recommendedName>
</protein>
<evidence type="ECO:0000256" key="2">
    <source>
        <dbReference type="ARBA" id="ARBA00022475"/>
    </source>
</evidence>
<evidence type="ECO:0000256" key="3">
    <source>
        <dbReference type="ARBA" id="ARBA00022692"/>
    </source>
</evidence>
<keyword evidence="5 6" id="KW-0472">Membrane</keyword>
<dbReference type="Pfam" id="PF01810">
    <property type="entry name" value="LysE"/>
    <property type="match status" value="1"/>
</dbReference>
<dbReference type="GO" id="GO:0005886">
    <property type="term" value="C:plasma membrane"/>
    <property type="evidence" value="ECO:0007669"/>
    <property type="project" value="UniProtKB-SubCell"/>
</dbReference>
<sequence>MTELLPLATYCFVMSSTPGPNNVMLTASGANFGYRGSLPHVLGISAGGALQTFVTCLGLGALFVTYPVLHSALRVAGSLYLLVLAWRLTGGVVIKSSDTPRPLSFTQGALFQAVNPKSWIKAVTLAAVFMPAGMGVASGALLVAAVGLAITFPCISAWALFGVAIRRFLTDPRRLRLFNGIMAGALAVLALMLLR</sequence>
<evidence type="ECO:0000256" key="6">
    <source>
        <dbReference type="SAM" id="Phobius"/>
    </source>
</evidence>
<evidence type="ECO:0000256" key="4">
    <source>
        <dbReference type="ARBA" id="ARBA00022989"/>
    </source>
</evidence>
<dbReference type="EMBL" id="JEMB01002974">
    <property type="protein sequence ID" value="KYF76820.1"/>
    <property type="molecule type" value="Genomic_DNA"/>
</dbReference>
<gene>
    <name evidence="7" type="ORF">BE17_35160</name>
</gene>
<evidence type="ECO:0000313" key="7">
    <source>
        <dbReference type="EMBL" id="KYF76820.1"/>
    </source>
</evidence>
<comment type="subcellular location">
    <subcellularLocation>
        <location evidence="1">Cell membrane</location>
        <topology evidence="1">Multi-pass membrane protein</topology>
    </subcellularLocation>
</comment>
<evidence type="ECO:0000256" key="5">
    <source>
        <dbReference type="ARBA" id="ARBA00023136"/>
    </source>
</evidence>
<dbReference type="AlphaFoldDB" id="A0A150R9D7"/>
<keyword evidence="4 6" id="KW-1133">Transmembrane helix</keyword>
<reference evidence="7 8" key="1">
    <citation type="submission" date="2014-02" db="EMBL/GenBank/DDBJ databases">
        <title>The small core and large imbalanced accessory genome model reveals a collaborative survival strategy of Sorangium cellulosum strains in nature.</title>
        <authorList>
            <person name="Han K."/>
            <person name="Peng R."/>
            <person name="Blom J."/>
            <person name="Li Y.-Z."/>
        </authorList>
    </citation>
    <scope>NUCLEOTIDE SEQUENCE [LARGE SCALE GENOMIC DNA]</scope>
    <source>
        <strain evidence="7 8">So0011-07</strain>
    </source>
</reference>
<feature type="transmembrane region" description="Helical" evidence="6">
    <location>
        <begin position="177"/>
        <end position="194"/>
    </location>
</feature>
<keyword evidence="2" id="KW-1003">Cell membrane</keyword>
<dbReference type="GO" id="GO:0015171">
    <property type="term" value="F:amino acid transmembrane transporter activity"/>
    <property type="evidence" value="ECO:0007669"/>
    <property type="project" value="TreeGrafter"/>
</dbReference>
<evidence type="ECO:0008006" key="9">
    <source>
        <dbReference type="Google" id="ProtNLM"/>
    </source>
</evidence>
<proteinExistence type="predicted"/>